<evidence type="ECO:0000256" key="7">
    <source>
        <dbReference type="ARBA" id="ARBA00022989"/>
    </source>
</evidence>
<feature type="transmembrane region" description="Helical" evidence="10">
    <location>
        <begin position="75"/>
        <end position="98"/>
    </location>
</feature>
<comment type="similarity">
    <text evidence="3">Belongs to the HRG family.</text>
</comment>
<name>A0A6J3KKC2_9HYME</name>
<keyword evidence="8 10" id="KW-0472">Membrane</keyword>
<dbReference type="PANTHER" id="PTHR31525:SF1">
    <property type="entry name" value="HEME TRANSPORTER HRG1"/>
    <property type="match status" value="1"/>
</dbReference>
<dbReference type="GO" id="GO:0005765">
    <property type="term" value="C:lysosomal membrane"/>
    <property type="evidence" value="ECO:0007669"/>
    <property type="project" value="UniProtKB-SubCell"/>
</dbReference>
<evidence type="ECO:0000256" key="1">
    <source>
        <dbReference type="ARBA" id="ARBA00004155"/>
    </source>
</evidence>
<evidence type="ECO:0000256" key="9">
    <source>
        <dbReference type="ARBA" id="ARBA00023228"/>
    </source>
</evidence>
<dbReference type="PRINTS" id="PR02095">
    <property type="entry name" value="TRNSPORTRHRG"/>
</dbReference>
<dbReference type="GO" id="GO:0010008">
    <property type="term" value="C:endosome membrane"/>
    <property type="evidence" value="ECO:0007669"/>
    <property type="project" value="UniProtKB-SubCell"/>
</dbReference>
<dbReference type="AlphaFoldDB" id="A0A6J3KKC2"/>
<evidence type="ECO:0000256" key="8">
    <source>
        <dbReference type="ARBA" id="ARBA00023136"/>
    </source>
</evidence>
<dbReference type="GO" id="GO:0005886">
    <property type="term" value="C:plasma membrane"/>
    <property type="evidence" value="ECO:0007669"/>
    <property type="project" value="TreeGrafter"/>
</dbReference>
<dbReference type="Proteomes" id="UP000504631">
    <property type="component" value="Unplaced"/>
</dbReference>
<dbReference type="GO" id="GO:0020037">
    <property type="term" value="F:heme binding"/>
    <property type="evidence" value="ECO:0007669"/>
    <property type="project" value="TreeGrafter"/>
</dbReference>
<sequence>MPRGVIIHLIISVFGMIFAISAFIVLFVVYGNFDVGFWSILSGMLAAVCFHLHWLKGKEILERWHTASTLKNLNVVGFVSTVAGTTALIWYLFLTFYYKIPIVPIGESTTISAIWSMICGKWGIFLMYYSHKYGLIIAINSPAILTEDNA</sequence>
<dbReference type="RefSeq" id="XP_033352334.1">
    <property type="nucleotide sequence ID" value="XM_033496443.1"/>
</dbReference>
<dbReference type="GeneID" id="117234861"/>
<evidence type="ECO:0000313" key="12">
    <source>
        <dbReference type="RefSeq" id="XP_033352334.1"/>
    </source>
</evidence>
<proteinExistence type="inferred from homology"/>
<evidence type="ECO:0000256" key="5">
    <source>
        <dbReference type="ARBA" id="ARBA00022692"/>
    </source>
</evidence>
<keyword evidence="9" id="KW-0458">Lysosome</keyword>
<feature type="transmembrane region" description="Helical" evidence="10">
    <location>
        <begin position="36"/>
        <end position="55"/>
    </location>
</feature>
<gene>
    <name evidence="12" type="primary">LOC117234861</name>
</gene>
<reference evidence="12" key="1">
    <citation type="submission" date="2025-08" db="UniProtKB">
        <authorList>
            <consortium name="RefSeq"/>
        </authorList>
    </citation>
    <scope>IDENTIFICATION</scope>
    <source>
        <tissue evidence="12">Muscle</tissue>
    </source>
</reference>
<dbReference type="PANTHER" id="PTHR31525">
    <property type="entry name" value="HEME TRANSPORTER HRG1"/>
    <property type="match status" value="1"/>
</dbReference>
<feature type="transmembrane region" description="Helical" evidence="10">
    <location>
        <begin position="110"/>
        <end position="129"/>
    </location>
</feature>
<evidence type="ECO:0000256" key="10">
    <source>
        <dbReference type="SAM" id="Phobius"/>
    </source>
</evidence>
<dbReference type="InterPro" id="IPR026218">
    <property type="entry name" value="HRG"/>
</dbReference>
<accession>A0A6J3KKC2</accession>
<organism evidence="11 12">
    <name type="scientific">Bombus vosnesenskii</name>
    <dbReference type="NCBI Taxonomy" id="207650"/>
    <lineage>
        <taxon>Eukaryota</taxon>
        <taxon>Metazoa</taxon>
        <taxon>Ecdysozoa</taxon>
        <taxon>Arthropoda</taxon>
        <taxon>Hexapoda</taxon>
        <taxon>Insecta</taxon>
        <taxon>Pterygota</taxon>
        <taxon>Neoptera</taxon>
        <taxon>Endopterygota</taxon>
        <taxon>Hymenoptera</taxon>
        <taxon>Apocrita</taxon>
        <taxon>Aculeata</taxon>
        <taxon>Apoidea</taxon>
        <taxon>Anthophila</taxon>
        <taxon>Apidae</taxon>
        <taxon>Bombus</taxon>
        <taxon>Pyrobombus</taxon>
    </lineage>
</organism>
<evidence type="ECO:0000313" key="11">
    <source>
        <dbReference type="Proteomes" id="UP000504631"/>
    </source>
</evidence>
<evidence type="ECO:0000256" key="3">
    <source>
        <dbReference type="ARBA" id="ARBA00006203"/>
    </source>
</evidence>
<keyword evidence="5 10" id="KW-0812">Transmembrane</keyword>
<keyword evidence="7 10" id="KW-1133">Transmembrane helix</keyword>
<comment type="subcellular location">
    <subcellularLocation>
        <location evidence="2">Endosome membrane</location>
        <topology evidence="2">Multi-pass membrane protein</topology>
    </subcellularLocation>
    <subcellularLocation>
        <location evidence="1">Lysosome membrane</location>
        <topology evidence="1">Multi-pass membrane protein</topology>
    </subcellularLocation>
</comment>
<keyword evidence="11" id="KW-1185">Reference proteome</keyword>
<dbReference type="GO" id="GO:0015232">
    <property type="term" value="F:heme transmembrane transporter activity"/>
    <property type="evidence" value="ECO:0007669"/>
    <property type="project" value="InterPro"/>
</dbReference>
<evidence type="ECO:0000256" key="4">
    <source>
        <dbReference type="ARBA" id="ARBA00022448"/>
    </source>
</evidence>
<evidence type="ECO:0000256" key="2">
    <source>
        <dbReference type="ARBA" id="ARBA00004337"/>
    </source>
</evidence>
<dbReference type="KEGG" id="bvk:117234861"/>
<protein>
    <submittedName>
        <fullName evidence="12">Heme transporter hrg1-B-like</fullName>
    </submittedName>
</protein>
<evidence type="ECO:0000256" key="6">
    <source>
        <dbReference type="ARBA" id="ARBA00022753"/>
    </source>
</evidence>
<keyword evidence="6" id="KW-0967">Endosome</keyword>
<feature type="transmembrane region" description="Helical" evidence="10">
    <location>
        <begin position="7"/>
        <end position="30"/>
    </location>
</feature>
<dbReference type="Pfam" id="PF16954">
    <property type="entry name" value="HRG"/>
    <property type="match status" value="1"/>
</dbReference>
<keyword evidence="4" id="KW-0813">Transport</keyword>